<dbReference type="Proteomes" id="UP000474042">
    <property type="component" value="Unassembled WGS sequence"/>
</dbReference>
<proteinExistence type="predicted"/>
<dbReference type="EMBL" id="WOFV02000065">
    <property type="protein sequence ID" value="NAS19293.1"/>
    <property type="molecule type" value="Genomic_DNA"/>
</dbReference>
<evidence type="ECO:0000313" key="2">
    <source>
        <dbReference type="Proteomes" id="UP000474042"/>
    </source>
</evidence>
<name>A0A6L9ERS4_CLOBU</name>
<sequence length="96" mass="11288">MELVYVSPIISTFFGIIVRLQFELGGKHHLPHVHAEYQDYEIYIDFEGSVLAGTFPKKQLKVLQAWIELHKDELQANWKVYQEEGTWFKIDPIGRI</sequence>
<accession>A0A6L9ERS4</accession>
<dbReference type="AlphaFoldDB" id="A0A6L9ERS4"/>
<comment type="caution">
    <text evidence="1">The sequence shown here is derived from an EMBL/GenBank/DDBJ whole genome shotgun (WGS) entry which is preliminary data.</text>
</comment>
<dbReference type="Pfam" id="PF13711">
    <property type="entry name" value="DUF4160"/>
    <property type="match status" value="1"/>
</dbReference>
<organism evidence="1 2">
    <name type="scientific">Clostridium butyricum</name>
    <dbReference type="NCBI Taxonomy" id="1492"/>
    <lineage>
        <taxon>Bacteria</taxon>
        <taxon>Bacillati</taxon>
        <taxon>Bacillota</taxon>
        <taxon>Clostridia</taxon>
        <taxon>Eubacteriales</taxon>
        <taxon>Clostridiaceae</taxon>
        <taxon>Clostridium</taxon>
    </lineage>
</organism>
<dbReference type="InterPro" id="IPR025427">
    <property type="entry name" value="DUF4160"/>
</dbReference>
<evidence type="ECO:0000313" key="1">
    <source>
        <dbReference type="EMBL" id="NAS19293.1"/>
    </source>
</evidence>
<gene>
    <name evidence="1" type="ORF">GND98_015870</name>
</gene>
<protein>
    <submittedName>
        <fullName evidence="1">DUF4160 domain-containing protein</fullName>
    </submittedName>
</protein>
<reference evidence="1 2" key="1">
    <citation type="submission" date="2020-01" db="EMBL/GenBank/DDBJ databases">
        <title>Genome sequence of a 1,3-propanediol producer, Clostridium butyricum S3.</title>
        <authorList>
            <person name="Zhou J."/>
        </authorList>
    </citation>
    <scope>NUCLEOTIDE SEQUENCE [LARGE SCALE GENOMIC DNA]</scope>
    <source>
        <strain evidence="1 2">S3</strain>
    </source>
</reference>